<dbReference type="PANTHER" id="PTHR31749:SF3">
    <property type="entry name" value="KINETOCHORE-ASSOCIATED PROTEIN NSL1 HOMOLOG"/>
    <property type="match status" value="1"/>
</dbReference>
<evidence type="ECO:0000313" key="3">
    <source>
        <dbReference type="Proteomes" id="UP000887567"/>
    </source>
</evidence>
<dbReference type="EnsemblMetazoa" id="XM_021053611.2">
    <property type="protein sequence ID" value="XP_020909270.1"/>
    <property type="gene ID" value="LOC110247206"/>
</dbReference>
<dbReference type="PANTHER" id="PTHR31749">
    <property type="entry name" value="KINETOCHORE-ASSOCIATED PROTEIN NSL1 HOMOLOG"/>
    <property type="match status" value="1"/>
</dbReference>
<dbReference type="GO" id="GO:0000070">
    <property type="term" value="P:mitotic sister chromatid segregation"/>
    <property type="evidence" value="ECO:0007669"/>
    <property type="project" value="InterPro"/>
</dbReference>
<protein>
    <submittedName>
        <fullName evidence="2">Uncharacterized protein</fullName>
    </submittedName>
</protein>
<accession>A0A913XT22</accession>
<dbReference type="OMA" id="MITHKEM"/>
<dbReference type="Pfam" id="PF08641">
    <property type="entry name" value="Mis14"/>
    <property type="match status" value="1"/>
</dbReference>
<dbReference type="KEGG" id="epa:110247206"/>
<name>A0A913XT22_EXADI</name>
<proteinExistence type="predicted"/>
<feature type="region of interest" description="Disordered" evidence="1">
    <location>
        <begin position="197"/>
        <end position="245"/>
    </location>
</feature>
<dbReference type="GO" id="GO:0000444">
    <property type="term" value="C:MIS12/MIND type complex"/>
    <property type="evidence" value="ECO:0007669"/>
    <property type="project" value="TreeGrafter"/>
</dbReference>
<dbReference type="Proteomes" id="UP000887567">
    <property type="component" value="Unplaced"/>
</dbReference>
<dbReference type="OrthoDB" id="5973266at2759"/>
<reference evidence="2" key="1">
    <citation type="submission" date="2022-11" db="UniProtKB">
        <authorList>
            <consortium name="EnsemblMetazoa"/>
        </authorList>
    </citation>
    <scope>IDENTIFICATION</scope>
</reference>
<evidence type="ECO:0000313" key="2">
    <source>
        <dbReference type="EnsemblMetazoa" id="XP_020909270.1"/>
    </source>
</evidence>
<dbReference type="AlphaFoldDB" id="A0A913XT22"/>
<sequence>MAEDSKVWVENQKIVQSIHQKLKKELSQIAKAKSWSVEKTEAFEKSLNELYKDVIQESVKSNVSVNGKEWVDELNTTQTTAKPVQEPVNKERLKEVNNMWMSLEDLIRDTTSKHKTYPPKITQTMTNVLRSKVELLEKYSPVVKSDTIETSRPTCQDESDCTQRLQAAMTEQALLTKKFPSLQTKTEDLHQAMITHKEMQDSETDAVLFGKTPKPSRRSTRTPRTPDRYGSPAKTKQSAKKTSLRNNLITKTLSYSYKKK</sequence>
<dbReference type="InterPro" id="IPR013950">
    <property type="entry name" value="Mis14/Nsl1"/>
</dbReference>
<dbReference type="GeneID" id="110247206"/>
<keyword evidence="3" id="KW-1185">Reference proteome</keyword>
<dbReference type="RefSeq" id="XP_020909270.1">
    <property type="nucleotide sequence ID" value="XM_021053611.2"/>
</dbReference>
<evidence type="ECO:0000256" key="1">
    <source>
        <dbReference type="SAM" id="MobiDB-lite"/>
    </source>
</evidence>
<organism evidence="2 3">
    <name type="scientific">Exaiptasia diaphana</name>
    <name type="common">Tropical sea anemone</name>
    <name type="synonym">Aiptasia pulchella</name>
    <dbReference type="NCBI Taxonomy" id="2652724"/>
    <lineage>
        <taxon>Eukaryota</taxon>
        <taxon>Metazoa</taxon>
        <taxon>Cnidaria</taxon>
        <taxon>Anthozoa</taxon>
        <taxon>Hexacorallia</taxon>
        <taxon>Actiniaria</taxon>
        <taxon>Aiptasiidae</taxon>
        <taxon>Exaiptasia</taxon>
    </lineage>
</organism>